<dbReference type="Gene3D" id="3.40.50.11060">
    <property type="entry name" value="GTPase HflX, N-terminal domain"/>
    <property type="match status" value="1"/>
</dbReference>
<evidence type="ECO:0000256" key="3">
    <source>
        <dbReference type="ARBA" id="ARBA00022741"/>
    </source>
</evidence>
<proteinExistence type="inferred from homology"/>
<feature type="coiled-coil region" evidence="7">
    <location>
        <begin position="345"/>
        <end position="372"/>
    </location>
</feature>
<protein>
    <recommendedName>
        <fullName evidence="6">GTPase HflX</fullName>
    </recommendedName>
    <alternativeName>
        <fullName evidence="6">GTP-binding protein HflX</fullName>
    </alternativeName>
</protein>
<dbReference type="PANTHER" id="PTHR10229:SF0">
    <property type="entry name" value="GTP-BINDING PROTEIN 6-RELATED"/>
    <property type="match status" value="1"/>
</dbReference>
<dbReference type="HAMAP" id="MF_00900">
    <property type="entry name" value="GTPase_HflX"/>
    <property type="match status" value="1"/>
</dbReference>
<dbReference type="PRINTS" id="PR00326">
    <property type="entry name" value="GTP1OBG"/>
</dbReference>
<evidence type="ECO:0000256" key="5">
    <source>
        <dbReference type="ARBA" id="ARBA00023134"/>
    </source>
</evidence>
<dbReference type="Gene3D" id="3.40.50.300">
    <property type="entry name" value="P-loop containing nucleotide triphosphate hydrolases"/>
    <property type="match status" value="1"/>
</dbReference>
<evidence type="ECO:0000259" key="8">
    <source>
        <dbReference type="PROSITE" id="PS51705"/>
    </source>
</evidence>
<evidence type="ECO:0000256" key="7">
    <source>
        <dbReference type="SAM" id="Coils"/>
    </source>
</evidence>
<dbReference type="AlphaFoldDB" id="A0A399F7K8"/>
<evidence type="ECO:0000256" key="4">
    <source>
        <dbReference type="ARBA" id="ARBA00022842"/>
    </source>
</evidence>
<dbReference type="InterPro" id="IPR027417">
    <property type="entry name" value="P-loop_NTPase"/>
</dbReference>
<dbReference type="InterPro" id="IPR030394">
    <property type="entry name" value="G_HFLX_dom"/>
</dbReference>
<name>A0A399F7K8_9DEIN</name>
<dbReference type="InterPro" id="IPR025121">
    <property type="entry name" value="GTPase_HflX_N"/>
</dbReference>
<comment type="function">
    <text evidence="6">GTPase that associates with the 50S ribosomal subunit and may have a role during protein synthesis or ribosome biogenesis.</text>
</comment>
<keyword evidence="10" id="KW-1185">Reference proteome</keyword>
<evidence type="ECO:0000313" key="10">
    <source>
        <dbReference type="Proteomes" id="UP000266178"/>
    </source>
</evidence>
<comment type="caution">
    <text evidence="9">The sequence shown here is derived from an EMBL/GenBank/DDBJ whole genome shotgun (WGS) entry which is preliminary data.</text>
</comment>
<feature type="domain" description="Hflx-type G" evidence="8">
    <location>
        <begin position="386"/>
        <end position="549"/>
    </location>
</feature>
<keyword evidence="2" id="KW-0479">Metal-binding</keyword>
<sequence>MCFVRLGDRLVETIFGRTQGLKPSEKKRLVNLYNRRVGANRVLTLELARTLAGLSGELGKPIALLLDRAGRVLRVAIGDAKEVPVPQSALVQTRLSGYRLLHTHLGAGGLSRSDLSVLFLNRLDALAALEVEDGHPGQLHLALLSPPKADEEDWQILPSKSYLDYLDWDVSAAVSALEEELSRQAKVLDVKDGSGERAVLVGIDQGEGPQAEMDLAELSELARTAGAVVAHRELVFRPTLDNRYAVGRGKVEEILSQAYHQNAGTLIFGIELTPAQARELEAVTGLKVLDRTQLILDIFAQHARTPEAKVQVELAQLKYLLPRLVGQGKELSRLGGGIGTRGPGETKLEQDRRRLQDRIAELTRKLSGIAARRFEARRQRERTGVPTVGVVGYTNAGKTTLMQALAKAGDPGENKLFATLRPLTRRGFLGEIGEVLYTDTVGFIRHMPDELIEAFRSTLEELRHADVLLHVLDASQEGALERHAVVEGLLGELGVEVPRILVLSKADRAGGYDLEFVRERLGGIAVSALKGEGLPELKAALAEALLAQGIKPAPWTAYVHPGPVSSYTASGD</sequence>
<comment type="subunit">
    <text evidence="6">Monomer. Associates with the 50S ribosomal subunit.</text>
</comment>
<dbReference type="InterPro" id="IPR006073">
    <property type="entry name" value="GTP-bd"/>
</dbReference>
<comment type="similarity">
    <text evidence="6">Belongs to the TRAFAC class OBG-HflX-like GTPase superfamily. HflX GTPase family.</text>
</comment>
<dbReference type="CDD" id="cd01878">
    <property type="entry name" value="HflX"/>
    <property type="match status" value="1"/>
</dbReference>
<dbReference type="GO" id="GO:0043022">
    <property type="term" value="F:ribosome binding"/>
    <property type="evidence" value="ECO:0007669"/>
    <property type="project" value="TreeGrafter"/>
</dbReference>
<dbReference type="Pfam" id="PF16360">
    <property type="entry name" value="GTP-bdg_M"/>
    <property type="match status" value="1"/>
</dbReference>
<dbReference type="InterPro" id="IPR016496">
    <property type="entry name" value="GTPase_HflX"/>
</dbReference>
<evidence type="ECO:0000313" key="9">
    <source>
        <dbReference type="EMBL" id="RIH92218.1"/>
    </source>
</evidence>
<evidence type="ECO:0000256" key="6">
    <source>
        <dbReference type="HAMAP-Rule" id="MF_00900"/>
    </source>
</evidence>
<dbReference type="GO" id="GO:0003924">
    <property type="term" value="F:GTPase activity"/>
    <property type="evidence" value="ECO:0007669"/>
    <property type="project" value="UniProtKB-UniRule"/>
</dbReference>
<gene>
    <name evidence="6 9" type="primary">hflX</name>
    <name evidence="9" type="ORF">Mgrana_01887</name>
</gene>
<keyword evidence="7" id="KW-0175">Coiled coil</keyword>
<dbReference type="PANTHER" id="PTHR10229">
    <property type="entry name" value="GTP-BINDING PROTEIN HFLX"/>
    <property type="match status" value="1"/>
</dbReference>
<dbReference type="EMBL" id="QWLB01000023">
    <property type="protein sequence ID" value="RIH92218.1"/>
    <property type="molecule type" value="Genomic_DNA"/>
</dbReference>
<dbReference type="InterPro" id="IPR032305">
    <property type="entry name" value="GTP-bd_M"/>
</dbReference>
<dbReference type="FunFam" id="3.40.50.11060:FF:000001">
    <property type="entry name" value="GTPase HflX"/>
    <property type="match status" value="1"/>
</dbReference>
<keyword evidence="5 6" id="KW-0342">GTP-binding</keyword>
<dbReference type="NCBIfam" id="TIGR03156">
    <property type="entry name" value="GTP_HflX"/>
    <property type="match status" value="1"/>
</dbReference>
<evidence type="ECO:0000256" key="1">
    <source>
        <dbReference type="ARBA" id="ARBA00022490"/>
    </source>
</evidence>
<comment type="subcellular location">
    <subcellularLocation>
        <location evidence="6">Cytoplasm</location>
    </subcellularLocation>
    <text evidence="6">May associate with membranes.</text>
</comment>
<keyword evidence="4" id="KW-0460">Magnesium</keyword>
<dbReference type="InterPro" id="IPR042108">
    <property type="entry name" value="GTPase_HflX_N_sf"/>
</dbReference>
<dbReference type="GO" id="GO:0046872">
    <property type="term" value="F:metal ion binding"/>
    <property type="evidence" value="ECO:0007669"/>
    <property type="project" value="UniProtKB-KW"/>
</dbReference>
<reference evidence="9 10" key="1">
    <citation type="submission" date="2018-08" db="EMBL/GenBank/DDBJ databases">
        <title>Meiothermus granaticius genome AF-68 sequencing project.</title>
        <authorList>
            <person name="Da Costa M.S."/>
            <person name="Albuquerque L."/>
            <person name="Raposo P."/>
            <person name="Froufe H.J.C."/>
            <person name="Barroso C.S."/>
            <person name="Egas C."/>
        </authorList>
    </citation>
    <scope>NUCLEOTIDE SEQUENCE [LARGE SCALE GENOMIC DNA]</scope>
    <source>
        <strain evidence="9 10">AF-68</strain>
    </source>
</reference>
<dbReference type="Proteomes" id="UP000266178">
    <property type="component" value="Unassembled WGS sequence"/>
</dbReference>
<dbReference type="Pfam" id="PF13167">
    <property type="entry name" value="GTP-bdg_N"/>
    <property type="match status" value="1"/>
</dbReference>
<dbReference type="GO" id="GO:0005525">
    <property type="term" value="F:GTP binding"/>
    <property type="evidence" value="ECO:0007669"/>
    <property type="project" value="UniProtKB-UniRule"/>
</dbReference>
<dbReference type="GO" id="GO:0005737">
    <property type="term" value="C:cytoplasm"/>
    <property type="evidence" value="ECO:0007669"/>
    <property type="project" value="UniProtKB-SubCell"/>
</dbReference>
<keyword evidence="1 6" id="KW-0963">Cytoplasm</keyword>
<dbReference type="PROSITE" id="PS51705">
    <property type="entry name" value="G_HFLX"/>
    <property type="match status" value="1"/>
</dbReference>
<organism evidence="9 10">
    <name type="scientific">Meiothermus granaticius NBRC 107808</name>
    <dbReference type="NCBI Taxonomy" id="1227551"/>
    <lineage>
        <taxon>Bacteria</taxon>
        <taxon>Thermotogati</taxon>
        <taxon>Deinococcota</taxon>
        <taxon>Deinococci</taxon>
        <taxon>Thermales</taxon>
        <taxon>Thermaceae</taxon>
        <taxon>Meiothermus</taxon>
    </lineage>
</organism>
<dbReference type="SUPFAM" id="SSF52540">
    <property type="entry name" value="P-loop containing nucleoside triphosphate hydrolases"/>
    <property type="match status" value="1"/>
</dbReference>
<accession>A0A399F7K8</accession>
<keyword evidence="3 6" id="KW-0547">Nucleotide-binding</keyword>
<dbReference type="Pfam" id="PF01926">
    <property type="entry name" value="MMR_HSR1"/>
    <property type="match status" value="1"/>
</dbReference>
<dbReference type="Gene3D" id="6.10.250.2860">
    <property type="match status" value="1"/>
</dbReference>
<evidence type="ECO:0000256" key="2">
    <source>
        <dbReference type="ARBA" id="ARBA00022723"/>
    </source>
</evidence>